<feature type="domain" description="T6SS immunity protein Tdi1 C-terminal" evidence="2">
    <location>
        <begin position="111"/>
        <end position="179"/>
    </location>
</feature>
<protein>
    <recommendedName>
        <fullName evidence="5">DUF1851 domain-containing protein</fullName>
    </recommendedName>
</protein>
<comment type="caution">
    <text evidence="3">The sequence shown here is derived from an EMBL/GenBank/DDBJ whole genome shotgun (WGS) entry which is preliminary data.</text>
</comment>
<evidence type="ECO:0000313" key="4">
    <source>
        <dbReference type="Proteomes" id="UP000256686"/>
    </source>
</evidence>
<name>A0A3D9C7E6_9FLAO</name>
<dbReference type="AlphaFoldDB" id="A0A3D9C7E6"/>
<evidence type="ECO:0008006" key="5">
    <source>
        <dbReference type="Google" id="ProtNLM"/>
    </source>
</evidence>
<feature type="domain" description="GAD-related" evidence="1">
    <location>
        <begin position="1"/>
        <end position="98"/>
    </location>
</feature>
<dbReference type="Proteomes" id="UP000256686">
    <property type="component" value="Unassembled WGS sequence"/>
</dbReference>
<gene>
    <name evidence="3" type="ORF">DRF65_13775</name>
</gene>
<keyword evidence="4" id="KW-1185">Reference proteome</keyword>
<dbReference type="EMBL" id="QNVT01000012">
    <property type="protein sequence ID" value="REC61803.1"/>
    <property type="molecule type" value="Genomic_DNA"/>
</dbReference>
<dbReference type="InterPro" id="IPR014983">
    <property type="entry name" value="GAD-rel"/>
</dbReference>
<dbReference type="InterPro" id="IPR015002">
    <property type="entry name" value="T6SS_Tdi1_C"/>
</dbReference>
<evidence type="ECO:0000313" key="3">
    <source>
        <dbReference type="EMBL" id="REC61803.1"/>
    </source>
</evidence>
<accession>A0A3D9C7E6</accession>
<evidence type="ECO:0000259" key="1">
    <source>
        <dbReference type="Pfam" id="PF08887"/>
    </source>
</evidence>
<evidence type="ECO:0000259" key="2">
    <source>
        <dbReference type="Pfam" id="PF08906"/>
    </source>
</evidence>
<proteinExistence type="predicted"/>
<dbReference type="RefSeq" id="WP_115971341.1">
    <property type="nucleotide sequence ID" value="NZ_QNVT01000012.1"/>
</dbReference>
<organism evidence="3 4">
    <name type="scientific">Chryseobacterium pennae</name>
    <dbReference type="NCBI Taxonomy" id="2258962"/>
    <lineage>
        <taxon>Bacteria</taxon>
        <taxon>Pseudomonadati</taxon>
        <taxon>Bacteroidota</taxon>
        <taxon>Flavobacteriia</taxon>
        <taxon>Flavobacteriales</taxon>
        <taxon>Weeksellaceae</taxon>
        <taxon>Chryseobacterium group</taxon>
        <taxon>Chryseobacterium</taxon>
    </lineage>
</organism>
<dbReference type="Pfam" id="PF08906">
    <property type="entry name" value="T6SS_Tdi1_C"/>
    <property type="match status" value="1"/>
</dbReference>
<sequence length="185" mass="21130">MFEKFVTTFGEIQNKQEIPRDALNSIQKHLPEDLFSFIEIGAGSYMNGFLWTVNPVEYKQMLDEVYVPLQEPSICFARDGFGGLYIWEDTSVIYVDINHSRQEVLGRKANVFFDLKMTDSGFLDKKLPYNKYLEAKENLGDLASDECFGYQPLLGLGGSEKSENLRIVKVKEYVSIISQAMGKIQ</sequence>
<reference evidence="4" key="1">
    <citation type="submission" date="2018-06" db="EMBL/GenBank/DDBJ databases">
        <authorList>
            <person name="Lum Nde A."/>
            <person name="Hugo C."/>
        </authorList>
    </citation>
    <scope>NUCLEOTIDE SEQUENCE [LARGE SCALE GENOMIC DNA]</scope>
    <source>
        <strain evidence="4">1_F178</strain>
    </source>
</reference>
<dbReference type="Pfam" id="PF08887">
    <property type="entry name" value="GAD-like"/>
    <property type="match status" value="1"/>
</dbReference>